<accession>A0A1T4XBG4</accession>
<evidence type="ECO:0000313" key="1">
    <source>
        <dbReference type="EMBL" id="SKA86843.1"/>
    </source>
</evidence>
<dbReference type="Proteomes" id="UP000189735">
    <property type="component" value="Unassembled WGS sequence"/>
</dbReference>
<organism evidence="1 2">
    <name type="scientific">Agreia bicolorata</name>
    <dbReference type="NCBI Taxonomy" id="110935"/>
    <lineage>
        <taxon>Bacteria</taxon>
        <taxon>Bacillati</taxon>
        <taxon>Actinomycetota</taxon>
        <taxon>Actinomycetes</taxon>
        <taxon>Micrococcales</taxon>
        <taxon>Microbacteriaceae</taxon>
        <taxon>Agreia</taxon>
    </lineage>
</organism>
<dbReference type="Pfam" id="PF20242">
    <property type="entry name" value="Emfourin"/>
    <property type="match status" value="1"/>
</dbReference>
<dbReference type="InterPro" id="IPR049457">
    <property type="entry name" value="Emfourin"/>
</dbReference>
<reference evidence="2" key="1">
    <citation type="submission" date="2017-02" db="EMBL/GenBank/DDBJ databases">
        <authorList>
            <person name="Varghese N."/>
            <person name="Submissions S."/>
        </authorList>
    </citation>
    <scope>NUCLEOTIDE SEQUENCE [LARGE SCALE GENOMIC DNA]</scope>
    <source>
        <strain evidence="2">VKM Ac-2052</strain>
    </source>
</reference>
<dbReference type="AlphaFoldDB" id="A0A1T4XBG4"/>
<name>A0A1T4XBG4_9MICO</name>
<proteinExistence type="predicted"/>
<evidence type="ECO:0000313" key="2">
    <source>
        <dbReference type="Proteomes" id="UP000189735"/>
    </source>
</evidence>
<sequence length="109" mass="11910">MNITVVRTGGFAGLRRIWRVEIDTASESALDEWSQILDACPWNEAIDLDGDGVPDRFVFVITVESPPDASAAASDAVDSELRATLPETRVVGPWKQLVNRVQSADRADI</sequence>
<protein>
    <submittedName>
        <fullName evidence="1">Uncharacterized protein</fullName>
    </submittedName>
</protein>
<dbReference type="EMBL" id="FUYG01000002">
    <property type="protein sequence ID" value="SKA86843.1"/>
    <property type="molecule type" value="Genomic_DNA"/>
</dbReference>
<gene>
    <name evidence="1" type="ORF">SAMN06295879_0988</name>
</gene>
<dbReference type="RefSeq" id="WP_176141215.1">
    <property type="nucleotide sequence ID" value="NZ_FUYG01000002.1"/>
</dbReference>